<dbReference type="GeneID" id="15956755"/>
<reference evidence="1 2" key="1">
    <citation type="submission" date="2010-10" db="EMBL/GenBank/DDBJ databases">
        <title>The Genome Sequence of Prochlorococcus phage P-SSM3.</title>
        <authorList>
            <consortium name="The Broad Institute Genome Sequencing Platform"/>
            <person name="Henn M.R."/>
            <person name="Sullivan M.S."/>
            <person name="Osburne M.S."/>
            <person name="Levin J."/>
            <person name="Malboeuf C."/>
            <person name="Casali M."/>
            <person name="Russ C."/>
            <person name="Lennon N."/>
            <person name="Chapman S.B."/>
            <person name="Erlich R."/>
            <person name="Young S.K."/>
            <person name="Yandava C."/>
            <person name="Zeng Q."/>
            <person name="Alvarado L."/>
            <person name="Anderson S."/>
            <person name="Berlin A."/>
            <person name="Chen Z."/>
            <person name="Freedman E."/>
            <person name="Gellesch M."/>
            <person name="Goldberg J."/>
            <person name="Green L."/>
            <person name="Griggs A."/>
            <person name="Gujja S."/>
            <person name="Heilman E.R."/>
            <person name="Heiman D."/>
            <person name="Hollinger A."/>
            <person name="Howarth C."/>
            <person name="Larson L."/>
            <person name="Mehta T."/>
            <person name="Pearson M."/>
            <person name="Roberts A."/>
            <person name="Ryan E."/>
            <person name="Saif S."/>
            <person name="Shea T."/>
            <person name="Shenoy N."/>
            <person name="Sisk P."/>
            <person name="Stolte C."/>
            <person name="Sykes S."/>
            <person name="White J."/>
            <person name="Yu Q."/>
            <person name="Coleman M.L."/>
            <person name="Huang K.H."/>
            <person name="Weigele P.R."/>
            <person name="DeFrancesco A.S."/>
            <person name="Kern S.E."/>
            <person name="Thompson L.R."/>
            <person name="Fu R."/>
            <person name="Hombeck B."/>
            <person name="Chisholm S.W."/>
            <person name="Haas B."/>
            <person name="Nusbaum C."/>
            <person name="Birren B."/>
        </authorList>
    </citation>
    <scope>NUCLEOTIDE SEQUENCE [LARGE SCALE GENOMIC DNA]</scope>
    <source>
        <strain evidence="1 2">P-SSM3</strain>
    </source>
</reference>
<gene>
    <name evidence="1" type="ORF">PRAG_00074</name>
</gene>
<dbReference type="RefSeq" id="YP_008130005.1">
    <property type="nucleotide sequence ID" value="NC_021559.1"/>
</dbReference>
<protein>
    <submittedName>
        <fullName evidence="1">Uncharacterized protein</fullName>
    </submittedName>
</protein>
<dbReference type="EMBL" id="HQ337021">
    <property type="protein sequence ID" value="AGN12016.1"/>
    <property type="molecule type" value="Genomic_DNA"/>
</dbReference>
<accession>R9S7I2</accession>
<evidence type="ECO:0000313" key="2">
    <source>
        <dbReference type="Proteomes" id="UP000201670"/>
    </source>
</evidence>
<evidence type="ECO:0000313" key="1">
    <source>
        <dbReference type="EMBL" id="AGN12016.1"/>
    </source>
</evidence>
<dbReference type="KEGG" id="vg:15956755"/>
<keyword evidence="2" id="KW-1185">Reference proteome</keyword>
<dbReference type="Proteomes" id="UP000201670">
    <property type="component" value="Segment"/>
</dbReference>
<organism evidence="1 2">
    <name type="scientific">Prochlorococcus phage P-SSM3</name>
    <dbReference type="NCBI Taxonomy" id="536453"/>
    <lineage>
        <taxon>Viruses</taxon>
        <taxon>Duplodnaviria</taxon>
        <taxon>Heunggongvirae</taxon>
        <taxon>Uroviricota</taxon>
        <taxon>Caudoviricetes</taxon>
        <taxon>Pantevenvirales</taxon>
        <taxon>Kyanoviridae</taxon>
        <taxon>Ronodorvirus</taxon>
        <taxon>Ronodorvirus pssm3</taxon>
    </lineage>
</organism>
<proteinExistence type="predicted"/>
<sequence>MSFLAPKKTSYDWWFDESVPKAKYGSLQCWIYNEHAAKWASDVDISIHSMMYEMAAANTILLGGCSDGMWGR</sequence>
<name>R9S7I2_9CAUD</name>